<reference evidence="1 2" key="1">
    <citation type="submission" date="2016-11" db="EMBL/GenBank/DDBJ databases">
        <authorList>
            <person name="Jaros S."/>
            <person name="Januszkiewicz K."/>
            <person name="Wedrychowicz H."/>
        </authorList>
    </citation>
    <scope>NUCLEOTIDE SEQUENCE [LARGE SCALE GENOMIC DNA]</scope>
    <source>
        <strain evidence="1 2">DSM 26991</strain>
    </source>
</reference>
<dbReference type="Pfam" id="PF01042">
    <property type="entry name" value="Ribonuc_L-PSP"/>
    <property type="match status" value="1"/>
</dbReference>
<dbReference type="PANTHER" id="PTHR11803:SF39">
    <property type="entry name" value="2-IMINOBUTANOATE_2-IMINOPROPANOATE DEAMINASE"/>
    <property type="match status" value="1"/>
</dbReference>
<dbReference type="SUPFAM" id="SSF55298">
    <property type="entry name" value="YjgF-like"/>
    <property type="match status" value="1"/>
</dbReference>
<dbReference type="CDD" id="cd06153">
    <property type="entry name" value="YjgF_YER057c_UK114_like_5"/>
    <property type="match status" value="1"/>
</dbReference>
<dbReference type="GO" id="GO:0005829">
    <property type="term" value="C:cytosol"/>
    <property type="evidence" value="ECO:0007669"/>
    <property type="project" value="TreeGrafter"/>
</dbReference>
<dbReference type="PANTHER" id="PTHR11803">
    <property type="entry name" value="2-IMINOBUTANOATE/2-IMINOPROPANOATE DEAMINASE RIDA"/>
    <property type="match status" value="1"/>
</dbReference>
<keyword evidence="2" id="KW-1185">Reference proteome</keyword>
<evidence type="ECO:0000313" key="1">
    <source>
        <dbReference type="EMBL" id="SHE83009.1"/>
    </source>
</evidence>
<proteinExistence type="predicted"/>
<dbReference type="AlphaFoldDB" id="A0A1M4WP41"/>
<dbReference type="STRING" id="1297750.SAMN05444405_103133"/>
<dbReference type="OrthoDB" id="9803101at2"/>
<name>A0A1M4WP41_9BACE</name>
<dbReference type="InterPro" id="IPR035959">
    <property type="entry name" value="RutC-like_sf"/>
</dbReference>
<evidence type="ECO:0000313" key="2">
    <source>
        <dbReference type="Proteomes" id="UP000184509"/>
    </source>
</evidence>
<dbReference type="InterPro" id="IPR006175">
    <property type="entry name" value="YjgF/YER057c/UK114"/>
</dbReference>
<dbReference type="GO" id="GO:0019239">
    <property type="term" value="F:deaminase activity"/>
    <property type="evidence" value="ECO:0007669"/>
    <property type="project" value="TreeGrafter"/>
</dbReference>
<dbReference type="RefSeq" id="WP_073399457.1">
    <property type="nucleotide sequence ID" value="NZ_FQTV01000003.1"/>
</dbReference>
<dbReference type="EMBL" id="FQTV01000003">
    <property type="protein sequence ID" value="SHE83009.1"/>
    <property type="molecule type" value="Genomic_DNA"/>
</dbReference>
<dbReference type="Gene3D" id="3.30.1330.40">
    <property type="entry name" value="RutC-like"/>
    <property type="match status" value="2"/>
</dbReference>
<sequence length="371" mass="42201">MKYRSYTFSSYNVNVELSSFGETGHTVEYHLMFHVKGEELNYETQLRNLHCAYSELLNDELLTGAKPVMKRYFLSDAANQSEQLEEELKSFPECATSILQQPPLDGSKIALWCYLTTNTNSAYKHYWTAGAGIASGNSEEQTHALLENYEVELQQRECTLEKDCIRTWFFVQNVDVNYAGMVQARRYNFLDQGLTEHTHYIASTGIEGRHANPKIHVLLDAYAVKGLHPGQIKYLYALSHLSPTAIYGVTFERGVSILYGDRCQLYISGTASIDNKGEVLHKGDVVSQAQRMCENVEKLLEEGGSGFQDLAQIIIYLRDAADYKVIRLMLEKQFPEIPKQFVLASVCRPTWLIEMECIAIRKNNNPEFGNL</sequence>
<dbReference type="Proteomes" id="UP000184509">
    <property type="component" value="Unassembled WGS sequence"/>
</dbReference>
<accession>A0A1M4WP41</accession>
<gene>
    <name evidence="1" type="ORF">SAMN05444405_103133</name>
</gene>
<organism evidence="1 2">
    <name type="scientific">Bacteroides luti</name>
    <dbReference type="NCBI Taxonomy" id="1297750"/>
    <lineage>
        <taxon>Bacteria</taxon>
        <taxon>Pseudomonadati</taxon>
        <taxon>Bacteroidota</taxon>
        <taxon>Bacteroidia</taxon>
        <taxon>Bacteroidales</taxon>
        <taxon>Bacteroidaceae</taxon>
        <taxon>Bacteroides</taxon>
    </lineage>
</organism>
<protein>
    <submittedName>
        <fullName evidence="1">Enamine deaminase RidA, house cleaning of reactive enamine intermediates, YjgF/YER057c/UK114 family</fullName>
    </submittedName>
</protein>